<dbReference type="AlphaFoldDB" id="A0A2P2K2X0"/>
<name>A0A2P2K2X0_RHIMU</name>
<dbReference type="EMBL" id="GGEC01019580">
    <property type="protein sequence ID" value="MBX00064.1"/>
    <property type="molecule type" value="Transcribed_RNA"/>
</dbReference>
<organism evidence="1">
    <name type="scientific">Rhizophora mucronata</name>
    <name type="common">Asiatic mangrove</name>
    <dbReference type="NCBI Taxonomy" id="61149"/>
    <lineage>
        <taxon>Eukaryota</taxon>
        <taxon>Viridiplantae</taxon>
        <taxon>Streptophyta</taxon>
        <taxon>Embryophyta</taxon>
        <taxon>Tracheophyta</taxon>
        <taxon>Spermatophyta</taxon>
        <taxon>Magnoliopsida</taxon>
        <taxon>eudicotyledons</taxon>
        <taxon>Gunneridae</taxon>
        <taxon>Pentapetalae</taxon>
        <taxon>rosids</taxon>
        <taxon>fabids</taxon>
        <taxon>Malpighiales</taxon>
        <taxon>Rhizophoraceae</taxon>
        <taxon>Rhizophora</taxon>
    </lineage>
</organism>
<reference evidence="1" key="1">
    <citation type="submission" date="2018-02" db="EMBL/GenBank/DDBJ databases">
        <title>Rhizophora mucronata_Transcriptome.</title>
        <authorList>
            <person name="Meera S.P."/>
            <person name="Sreeshan A."/>
            <person name="Augustine A."/>
        </authorList>
    </citation>
    <scope>NUCLEOTIDE SEQUENCE</scope>
    <source>
        <tissue evidence="1">Leaf</tissue>
    </source>
</reference>
<proteinExistence type="predicted"/>
<evidence type="ECO:0000313" key="1">
    <source>
        <dbReference type="EMBL" id="MBX00064.1"/>
    </source>
</evidence>
<accession>A0A2P2K2X0</accession>
<protein>
    <submittedName>
        <fullName evidence="1">Uncharacterized protein MANES_03G163400</fullName>
    </submittedName>
</protein>
<sequence length="24" mass="2790">MALLRLLGALTLLSNFLWLLCWQT</sequence>